<dbReference type="PANTHER" id="PTHR21437">
    <property type="entry name" value="WIDE AWAKE"/>
    <property type="match status" value="1"/>
</dbReference>
<protein>
    <submittedName>
        <fullName evidence="2">Uncharacterized protein</fullName>
    </submittedName>
</protein>
<evidence type="ECO:0000313" key="2">
    <source>
        <dbReference type="Ensembl" id="ENSEBUP00000024114.1"/>
    </source>
</evidence>
<dbReference type="GO" id="GO:0005819">
    <property type="term" value="C:spindle"/>
    <property type="evidence" value="ECO:0007669"/>
    <property type="project" value="TreeGrafter"/>
</dbReference>
<reference evidence="2" key="1">
    <citation type="submission" date="2025-08" db="UniProtKB">
        <authorList>
            <consortium name="Ensembl"/>
        </authorList>
    </citation>
    <scope>IDENTIFICATION</scope>
</reference>
<feature type="compositionally biased region" description="Basic and acidic residues" evidence="1">
    <location>
        <begin position="278"/>
        <end position="315"/>
    </location>
</feature>
<feature type="region of interest" description="Disordered" evidence="1">
    <location>
        <begin position="257"/>
        <end position="320"/>
    </location>
</feature>
<reference evidence="2" key="2">
    <citation type="submission" date="2025-09" db="UniProtKB">
        <authorList>
            <consortium name="Ensembl"/>
        </authorList>
    </citation>
    <scope>IDENTIFICATION</scope>
</reference>
<dbReference type="AlphaFoldDB" id="A0A8C4X0P1"/>
<dbReference type="Proteomes" id="UP000694388">
    <property type="component" value="Unplaced"/>
</dbReference>
<proteinExistence type="predicted"/>
<dbReference type="PANTHER" id="PTHR21437:SF1">
    <property type="entry name" value="WIDE AWAKE"/>
    <property type="match status" value="1"/>
</dbReference>
<organism evidence="2 3">
    <name type="scientific">Eptatretus burgeri</name>
    <name type="common">Inshore hagfish</name>
    <dbReference type="NCBI Taxonomy" id="7764"/>
    <lineage>
        <taxon>Eukaryota</taxon>
        <taxon>Metazoa</taxon>
        <taxon>Chordata</taxon>
        <taxon>Craniata</taxon>
        <taxon>Vertebrata</taxon>
        <taxon>Cyclostomata</taxon>
        <taxon>Myxini</taxon>
        <taxon>Myxiniformes</taxon>
        <taxon>Myxinidae</taxon>
        <taxon>Eptatretinae</taxon>
        <taxon>Eptatretus</taxon>
    </lineage>
</organism>
<dbReference type="GO" id="GO:0000132">
    <property type="term" value="P:establishment of mitotic spindle orientation"/>
    <property type="evidence" value="ECO:0007669"/>
    <property type="project" value="TreeGrafter"/>
</dbReference>
<evidence type="ECO:0000313" key="3">
    <source>
        <dbReference type="Proteomes" id="UP000694388"/>
    </source>
</evidence>
<sequence length="354" mass="39203">LCLSGDSHGRTLEFCLSFMVRYCRLSVLLDLEFLLAQQALREAFSDSELAAARLKHQSMLDFMQQAEELWRERRWIMTVLQHGRFKQAGAGLPLRMLLAAPCASLQPDPMLSSSSHTDFLASSLLSPDLLRRNTFNDLQGTSDEEGLSEVFLPADSDYESSCAQSPRELDLICIQTAGSASSSGRDKITDGLQDPSVPDVLCVASHDASFSQSPHHCRTAWSGECSSSPGENVRPLEQLLSELRLAELERSYHKSLRLTSETEPITRDQARPARHHAGKESVESNGSEGRRGATVDKKNPRKDSDLHEAVHHDPTSSDECSDTWYISVQVAGCGQESDGTTVQVNHYFQCNHLI</sequence>
<dbReference type="GeneTree" id="ENSGT00940000163071"/>
<accession>A0A8C4X0P1</accession>
<dbReference type="InterPro" id="IPR039269">
    <property type="entry name" value="ANKFN1"/>
</dbReference>
<evidence type="ECO:0000256" key="1">
    <source>
        <dbReference type="SAM" id="MobiDB-lite"/>
    </source>
</evidence>
<name>A0A8C4X0P1_EPTBU</name>
<keyword evidence="3" id="KW-1185">Reference proteome</keyword>
<dbReference type="GO" id="GO:0061172">
    <property type="term" value="P:regulation of establishment of bipolar cell polarity"/>
    <property type="evidence" value="ECO:0007669"/>
    <property type="project" value="TreeGrafter"/>
</dbReference>
<dbReference type="Ensembl" id="ENSEBUT00000024690.1">
    <property type="protein sequence ID" value="ENSEBUP00000024114.1"/>
    <property type="gene ID" value="ENSEBUG00000014850.1"/>
</dbReference>